<dbReference type="OrthoDB" id="10356862at2759"/>
<keyword evidence="3" id="KW-1185">Reference proteome</keyword>
<feature type="coiled-coil region" evidence="1">
    <location>
        <begin position="28"/>
        <end position="80"/>
    </location>
</feature>
<evidence type="ECO:0000313" key="2">
    <source>
        <dbReference type="EMBL" id="CAG8825649.1"/>
    </source>
</evidence>
<feature type="non-terminal residue" evidence="2">
    <location>
        <position position="1"/>
    </location>
</feature>
<dbReference type="Proteomes" id="UP000789405">
    <property type="component" value="Unassembled WGS sequence"/>
</dbReference>
<name>A0A9N9PBN4_9GLOM</name>
<reference evidence="2" key="1">
    <citation type="submission" date="2021-06" db="EMBL/GenBank/DDBJ databases">
        <authorList>
            <person name="Kallberg Y."/>
            <person name="Tangrot J."/>
            <person name="Rosling A."/>
        </authorList>
    </citation>
    <scope>NUCLEOTIDE SEQUENCE</scope>
    <source>
        <strain evidence="2">MA453B</strain>
    </source>
</reference>
<protein>
    <submittedName>
        <fullName evidence="2">2939_t:CDS:1</fullName>
    </submittedName>
</protein>
<dbReference type="AlphaFoldDB" id="A0A9N9PBN4"/>
<comment type="caution">
    <text evidence="2">The sequence shown here is derived from an EMBL/GenBank/DDBJ whole genome shotgun (WGS) entry which is preliminary data.</text>
</comment>
<organism evidence="2 3">
    <name type="scientific">Dentiscutata erythropus</name>
    <dbReference type="NCBI Taxonomy" id="1348616"/>
    <lineage>
        <taxon>Eukaryota</taxon>
        <taxon>Fungi</taxon>
        <taxon>Fungi incertae sedis</taxon>
        <taxon>Mucoromycota</taxon>
        <taxon>Glomeromycotina</taxon>
        <taxon>Glomeromycetes</taxon>
        <taxon>Diversisporales</taxon>
        <taxon>Gigasporaceae</taxon>
        <taxon>Dentiscutata</taxon>
    </lineage>
</organism>
<evidence type="ECO:0000256" key="1">
    <source>
        <dbReference type="SAM" id="Coils"/>
    </source>
</evidence>
<proteinExistence type="predicted"/>
<gene>
    <name evidence="2" type="ORF">DERYTH_LOCUS27941</name>
</gene>
<keyword evidence="1" id="KW-0175">Coiled coil</keyword>
<evidence type="ECO:0000313" key="3">
    <source>
        <dbReference type="Proteomes" id="UP000789405"/>
    </source>
</evidence>
<accession>A0A9N9PBN4</accession>
<dbReference type="EMBL" id="CAJVPY010066810">
    <property type="protein sequence ID" value="CAG8825649.1"/>
    <property type="molecule type" value="Genomic_DNA"/>
</dbReference>
<sequence>PVDTSSSTSKPESETLPLLEPDSTLLVVEQLKQQVETRNQLILQLQQKVDKLEKINQTFLHMFEQNAQAAQQRYTFLTQELGSLNF</sequence>